<dbReference type="InterPro" id="IPR011053">
    <property type="entry name" value="Single_hybrid_motif"/>
</dbReference>
<feature type="domain" description="Lipoyl-binding" evidence="9">
    <location>
        <begin position="207"/>
        <end position="278"/>
    </location>
</feature>
<sequence length="278" mass="29434">MASSLPATSAGASGIASFASEKPQKHQQKVQGNASFPASLKNRPSLLRYSGPNRILSTVWRAQLNEVAVEASNAVPTTSKKSDSPLPKDEDIKPAEETSPKKTVSEASINAFMAEVANLVKLVDSRDIMELQMKQLDCELTIRKKEALPQPPPAPAPVMMHSPTQYMIPQQMPPSQPAPPPPVPASPASSSGSALALPVPSGKSSKSPPLKSPMAGTFYQNPAPGEPPFVKVGDKIQKGQVVCIIEAMKLMNEIEADQSGTVVEIIAQDGKPVSVDTK</sequence>
<evidence type="ECO:0000256" key="5">
    <source>
        <dbReference type="ARBA" id="ARBA00023160"/>
    </source>
</evidence>
<dbReference type="Proteomes" id="UP000017836">
    <property type="component" value="Unassembled WGS sequence"/>
</dbReference>
<proteinExistence type="predicted"/>
<dbReference type="PRINTS" id="PR01071">
    <property type="entry name" value="ACOABIOTINCC"/>
</dbReference>
<feature type="compositionally biased region" description="Low complexity" evidence="8">
    <location>
        <begin position="7"/>
        <end position="20"/>
    </location>
</feature>
<evidence type="ECO:0000256" key="8">
    <source>
        <dbReference type="SAM" id="MobiDB-lite"/>
    </source>
</evidence>
<keyword evidence="3 7" id="KW-0276">Fatty acid metabolism</keyword>
<dbReference type="GO" id="GO:0009374">
    <property type="term" value="F:biotin binding"/>
    <property type="evidence" value="ECO:0007669"/>
    <property type="project" value="EnsemblPlants"/>
</dbReference>
<dbReference type="GO" id="GO:0003989">
    <property type="term" value="F:acetyl-CoA carboxylase activity"/>
    <property type="evidence" value="ECO:0000318"/>
    <property type="project" value="GO_Central"/>
</dbReference>
<organism evidence="10 11">
    <name type="scientific">Amborella trichopoda</name>
    <dbReference type="NCBI Taxonomy" id="13333"/>
    <lineage>
        <taxon>Eukaryota</taxon>
        <taxon>Viridiplantae</taxon>
        <taxon>Streptophyta</taxon>
        <taxon>Embryophyta</taxon>
        <taxon>Tracheophyta</taxon>
        <taxon>Spermatophyta</taxon>
        <taxon>Magnoliopsida</taxon>
        <taxon>Amborellales</taxon>
        <taxon>Amborellaceae</taxon>
        <taxon>Amborella</taxon>
    </lineage>
</organism>
<keyword evidence="5 7" id="KW-0275">Fatty acid biosynthesis</keyword>
<dbReference type="eggNOG" id="ENOG502QUI2">
    <property type="taxonomic scope" value="Eukaryota"/>
</dbReference>
<dbReference type="UniPathway" id="UPA00094"/>
<evidence type="ECO:0000256" key="2">
    <source>
        <dbReference type="ARBA" id="ARBA00022516"/>
    </source>
</evidence>
<dbReference type="InterPro" id="IPR001249">
    <property type="entry name" value="AcCoA_biotinCC"/>
</dbReference>
<evidence type="ECO:0000256" key="1">
    <source>
        <dbReference type="ARBA" id="ARBA00005194"/>
    </source>
</evidence>
<evidence type="ECO:0000313" key="10">
    <source>
        <dbReference type="EMBL" id="ERM99905.1"/>
    </source>
</evidence>
<evidence type="ECO:0000256" key="7">
    <source>
        <dbReference type="RuleBase" id="RU364072"/>
    </source>
</evidence>
<dbReference type="GO" id="GO:0009507">
    <property type="term" value="C:chloroplast"/>
    <property type="evidence" value="ECO:0007669"/>
    <property type="project" value="UniProtKB-SubCell"/>
</dbReference>
<feature type="compositionally biased region" description="Basic and acidic residues" evidence="8">
    <location>
        <begin position="80"/>
        <end position="103"/>
    </location>
</feature>
<evidence type="ECO:0000256" key="6">
    <source>
        <dbReference type="ARBA" id="ARBA00023267"/>
    </source>
</evidence>
<dbReference type="CDD" id="cd06850">
    <property type="entry name" value="biotinyl_domain"/>
    <property type="match status" value="1"/>
</dbReference>
<comment type="function">
    <text evidence="7">This protein is a component of the acetyl coenzyme A carboxylase complex; first, biotin carboxylase catalyzes the carboxylation of the carrier protein and then the transcarboxylase transfers the carboxyl group to form malonyl-CoA.</text>
</comment>
<dbReference type="EMBL" id="KI394965">
    <property type="protein sequence ID" value="ERM99905.1"/>
    <property type="molecule type" value="Genomic_DNA"/>
</dbReference>
<feature type="region of interest" description="Disordered" evidence="8">
    <location>
        <begin position="70"/>
        <end position="103"/>
    </location>
</feature>
<feature type="compositionally biased region" description="Low complexity" evidence="8">
    <location>
        <begin position="186"/>
        <end position="213"/>
    </location>
</feature>
<dbReference type="HOGENOM" id="CLU_016733_1_0_1"/>
<dbReference type="PANTHER" id="PTHR43416">
    <property type="entry name" value="DIHYDROLIPOYLLYSINE-RESIDUE SUCCINYLTRANSFERASE COMPONENT OF 2-OXOGLUTARATE DEHYDROGENASE COMPLEX, MITOCHONDRIAL-RELATED"/>
    <property type="match status" value="1"/>
</dbReference>
<dbReference type="GO" id="GO:0009317">
    <property type="term" value="C:acetyl-CoA carboxylase complex"/>
    <property type="evidence" value="ECO:0007669"/>
    <property type="project" value="InterPro"/>
</dbReference>
<name>W1NX86_AMBTC</name>
<evidence type="ECO:0000313" key="11">
    <source>
        <dbReference type="Proteomes" id="UP000017836"/>
    </source>
</evidence>
<feature type="region of interest" description="Disordered" evidence="8">
    <location>
        <begin position="167"/>
        <end position="227"/>
    </location>
</feature>
<evidence type="ECO:0000259" key="9">
    <source>
        <dbReference type="PROSITE" id="PS50968"/>
    </source>
</evidence>
<dbReference type="PANTHER" id="PTHR43416:SF38">
    <property type="entry name" value="BIOTIN CARBOXYL CARRIER PROTEIN OF ACETYL-COA CARBOXYLASE 1, CHLOROPLASTIC"/>
    <property type="match status" value="1"/>
</dbReference>
<dbReference type="Gene3D" id="2.40.50.100">
    <property type="match status" value="1"/>
</dbReference>
<dbReference type="InterPro" id="IPR001882">
    <property type="entry name" value="Biotin_BS"/>
</dbReference>
<feature type="region of interest" description="Disordered" evidence="8">
    <location>
        <begin position="1"/>
        <end position="48"/>
    </location>
</feature>
<reference evidence="11" key="1">
    <citation type="journal article" date="2013" name="Science">
        <title>The Amborella genome and the evolution of flowering plants.</title>
        <authorList>
            <consortium name="Amborella Genome Project"/>
        </authorList>
    </citation>
    <scope>NUCLEOTIDE SEQUENCE [LARGE SCALE GENOMIC DNA]</scope>
</reference>
<dbReference type="NCBIfam" id="TIGR00531">
    <property type="entry name" value="BCCP"/>
    <property type="match status" value="1"/>
</dbReference>
<dbReference type="AlphaFoldDB" id="W1NX86"/>
<dbReference type="InterPro" id="IPR050537">
    <property type="entry name" value="2-oxoacid_dehydrogenase"/>
</dbReference>
<dbReference type="Gramene" id="ERM99905">
    <property type="protein sequence ID" value="ERM99905"/>
    <property type="gene ID" value="AMTR_s00110p00065160"/>
</dbReference>
<feature type="compositionally biased region" description="Pro residues" evidence="8">
    <location>
        <begin position="171"/>
        <end position="185"/>
    </location>
</feature>
<comment type="subcellular location">
    <subcellularLocation>
        <location evidence="7">Plastid</location>
        <location evidence="7">Chloroplast</location>
    </subcellularLocation>
</comment>
<dbReference type="InterPro" id="IPR000089">
    <property type="entry name" value="Biotin_lipoyl"/>
</dbReference>
<evidence type="ECO:0000256" key="4">
    <source>
        <dbReference type="ARBA" id="ARBA00023098"/>
    </source>
</evidence>
<comment type="pathway">
    <text evidence="1 7">Lipid metabolism; fatty acid biosynthesis.</text>
</comment>
<protein>
    <recommendedName>
        <fullName evidence="7">Biotin carboxyl carrier protein of acetyl-CoA carboxylase</fullName>
    </recommendedName>
</protein>
<dbReference type="PROSITE" id="PS50968">
    <property type="entry name" value="BIOTINYL_LIPOYL"/>
    <property type="match status" value="1"/>
</dbReference>
<keyword evidence="7" id="KW-0934">Plastid</keyword>
<accession>W1NX86</accession>
<keyword evidence="4 7" id="KW-0443">Lipid metabolism</keyword>
<dbReference type="OMA" id="QHRSTIM"/>
<keyword evidence="2 7" id="KW-0444">Lipid biosynthesis</keyword>
<dbReference type="STRING" id="13333.W1NX86"/>
<keyword evidence="6 7" id="KW-0092">Biotin</keyword>
<dbReference type="SUPFAM" id="SSF51230">
    <property type="entry name" value="Single hybrid motif"/>
    <property type="match status" value="1"/>
</dbReference>
<gene>
    <name evidence="10" type="ORF">AMTR_s00110p00065160</name>
</gene>
<dbReference type="Pfam" id="PF00364">
    <property type="entry name" value="Biotin_lipoyl"/>
    <property type="match status" value="1"/>
</dbReference>
<dbReference type="GO" id="GO:0006633">
    <property type="term" value="P:fatty acid biosynthetic process"/>
    <property type="evidence" value="ECO:0000318"/>
    <property type="project" value="GO_Central"/>
</dbReference>
<evidence type="ECO:0000256" key="3">
    <source>
        <dbReference type="ARBA" id="ARBA00022832"/>
    </source>
</evidence>
<dbReference type="PROSITE" id="PS00188">
    <property type="entry name" value="BIOTIN"/>
    <property type="match status" value="1"/>
</dbReference>
<keyword evidence="11" id="KW-1185">Reference proteome</keyword>
<keyword evidence="7" id="KW-0150">Chloroplast</keyword>